<name>A0A378PJA4_9GAMM</name>
<dbReference type="STRING" id="29433.MOVS_04010"/>
<gene>
    <name evidence="1" type="ORF">MOVS_04010</name>
    <name evidence="2" type="ORF">NCTC11227_00842</name>
</gene>
<dbReference type="Proteomes" id="UP000076765">
    <property type="component" value="Chromosome"/>
</dbReference>
<evidence type="ECO:0000313" key="1">
    <source>
        <dbReference type="EMBL" id="ANB91281.1"/>
    </source>
</evidence>
<dbReference type="EMBL" id="CP011158">
    <property type="protein sequence ID" value="ANB91281.1"/>
    <property type="molecule type" value="Genomic_DNA"/>
</dbReference>
<protein>
    <submittedName>
        <fullName evidence="2">Uncharacterized protein</fullName>
    </submittedName>
</protein>
<reference evidence="1 3" key="1">
    <citation type="submission" date="2015-04" db="EMBL/GenBank/DDBJ databases">
        <authorList>
            <person name="Calcutt M.J."/>
            <person name="Foecking M.F."/>
        </authorList>
    </citation>
    <scope>NUCLEOTIDE SEQUENCE [LARGE SCALE GENOMIC DNA]</scope>
    <source>
        <strain evidence="1 3">199/55</strain>
    </source>
</reference>
<evidence type="ECO:0000313" key="3">
    <source>
        <dbReference type="Proteomes" id="UP000076765"/>
    </source>
</evidence>
<dbReference type="RefSeq" id="WP_063513864.1">
    <property type="nucleotide sequence ID" value="NZ_CP011158.1"/>
</dbReference>
<dbReference type="AlphaFoldDB" id="A0A378PJA4"/>
<accession>A0A378PJA4</accession>
<dbReference type="Proteomes" id="UP000255102">
    <property type="component" value="Unassembled WGS sequence"/>
</dbReference>
<reference evidence="2 4" key="2">
    <citation type="submission" date="2018-06" db="EMBL/GenBank/DDBJ databases">
        <authorList>
            <consortium name="Pathogen Informatics"/>
            <person name="Doyle S."/>
        </authorList>
    </citation>
    <scope>NUCLEOTIDE SEQUENCE [LARGE SCALE GENOMIC DNA]</scope>
    <source>
        <strain evidence="2 4">NCTC11227</strain>
    </source>
</reference>
<evidence type="ECO:0000313" key="2">
    <source>
        <dbReference type="EMBL" id="STY86844.1"/>
    </source>
</evidence>
<organism evidence="2 4">
    <name type="scientific">Moraxella ovis</name>
    <dbReference type="NCBI Taxonomy" id="29433"/>
    <lineage>
        <taxon>Bacteria</taxon>
        <taxon>Pseudomonadati</taxon>
        <taxon>Pseudomonadota</taxon>
        <taxon>Gammaproteobacteria</taxon>
        <taxon>Moraxellales</taxon>
        <taxon>Moraxellaceae</taxon>
        <taxon>Moraxella</taxon>
    </lineage>
</organism>
<proteinExistence type="predicted"/>
<sequence length="76" mass="8517">MLSFGKTNSPAAIKSFIERTEQESDFHGIIFERVRQGKLIDVQASSLLNDINYVQRIASGLGEILQADEYADDELL</sequence>
<dbReference type="KEGG" id="moi:MOVS_04010"/>
<dbReference type="EMBL" id="UGPW01000001">
    <property type="protein sequence ID" value="STY86844.1"/>
    <property type="molecule type" value="Genomic_DNA"/>
</dbReference>
<keyword evidence="3" id="KW-1185">Reference proteome</keyword>
<evidence type="ECO:0000313" key="4">
    <source>
        <dbReference type="Proteomes" id="UP000255102"/>
    </source>
</evidence>